<proteinExistence type="predicted"/>
<accession>A0A8X7NJ33</accession>
<feature type="transmembrane region" description="Helical" evidence="3">
    <location>
        <begin position="179"/>
        <end position="199"/>
    </location>
</feature>
<evidence type="ECO:0000256" key="3">
    <source>
        <dbReference type="SAM" id="Phobius"/>
    </source>
</evidence>
<keyword evidence="3" id="KW-0472">Membrane</keyword>
<dbReference type="OrthoDB" id="4023024at2759"/>
<dbReference type="Proteomes" id="UP000590412">
    <property type="component" value="Unassembled WGS sequence"/>
</dbReference>
<sequence>MNRQSHKQESFNLGDPLPLTYLPTNQNKSKPSRFTSLNENLQTPIAPSAHRISSLIQTTTNNEPNRRIFNRTPSIRRPNTNTIEERIRYKLTQLNQELDEVVHEITDFELIDIKLDEILDLINDLKCQKKETVNVQDDDAQVNELLKKLKDAKAKASIQNSKTNTASSRFPTGVYSFRYWILVSTLILILFFTSSVLAADFKYRYCYYFC</sequence>
<comment type="caution">
    <text evidence="4">The sequence shown here is derived from an EMBL/GenBank/DDBJ whole genome shotgun (WGS) entry which is preliminary data.</text>
</comment>
<keyword evidence="1" id="KW-0175">Coiled coil</keyword>
<reference evidence="4" key="1">
    <citation type="submission" date="2020-03" db="EMBL/GenBank/DDBJ databases">
        <title>FDA dAtabase for Regulatory Grade micrObial Sequences (FDA-ARGOS): Supporting development and validation of Infectious Disease Dx tests.</title>
        <authorList>
            <person name="Campos J."/>
            <person name="Goldberg B."/>
            <person name="Tallon L."/>
            <person name="Sadzewicz L."/>
            <person name="Vavikolanu K."/>
            <person name="Mehta A."/>
            <person name="Aluvathingal J."/>
            <person name="Nadendla S."/>
            <person name="Nandy P."/>
            <person name="Geyer C."/>
            <person name="Yan Y."/>
            <person name="Sichtig H."/>
        </authorList>
    </citation>
    <scope>NUCLEOTIDE SEQUENCE [LARGE SCALE GENOMIC DNA]</scope>
    <source>
        <strain evidence="4">FDAARGOS_652</strain>
    </source>
</reference>
<evidence type="ECO:0000313" key="5">
    <source>
        <dbReference type="Proteomes" id="UP000590412"/>
    </source>
</evidence>
<evidence type="ECO:0000256" key="2">
    <source>
        <dbReference type="SAM" id="MobiDB-lite"/>
    </source>
</evidence>
<name>A0A8X7NJ33_CANPA</name>
<dbReference type="AlphaFoldDB" id="A0A8X7NJ33"/>
<keyword evidence="3" id="KW-0812">Transmembrane</keyword>
<feature type="coiled-coil region" evidence="1">
    <location>
        <begin position="135"/>
        <end position="162"/>
    </location>
</feature>
<dbReference type="EMBL" id="JABWAB010000005">
    <property type="protein sequence ID" value="KAF6050841.1"/>
    <property type="molecule type" value="Genomic_DNA"/>
</dbReference>
<feature type="compositionally biased region" description="Polar residues" evidence="2">
    <location>
        <begin position="22"/>
        <end position="35"/>
    </location>
</feature>
<protein>
    <submittedName>
        <fullName evidence="4">Uncharacterized protein</fullName>
    </submittedName>
</protein>
<feature type="region of interest" description="Disordered" evidence="2">
    <location>
        <begin position="1"/>
        <end position="35"/>
    </location>
</feature>
<gene>
    <name evidence="4" type="ORF">FOB60_003509</name>
</gene>
<organism evidence="4 5">
    <name type="scientific">Candida parapsilosis</name>
    <name type="common">Yeast</name>
    <dbReference type="NCBI Taxonomy" id="5480"/>
    <lineage>
        <taxon>Eukaryota</taxon>
        <taxon>Fungi</taxon>
        <taxon>Dikarya</taxon>
        <taxon>Ascomycota</taxon>
        <taxon>Saccharomycotina</taxon>
        <taxon>Pichiomycetes</taxon>
        <taxon>Debaryomycetaceae</taxon>
        <taxon>Candida/Lodderomyces clade</taxon>
        <taxon>Candida</taxon>
    </lineage>
</organism>
<evidence type="ECO:0000313" key="4">
    <source>
        <dbReference type="EMBL" id="KAF6050841.1"/>
    </source>
</evidence>
<keyword evidence="3" id="KW-1133">Transmembrane helix</keyword>
<evidence type="ECO:0000256" key="1">
    <source>
        <dbReference type="SAM" id="Coils"/>
    </source>
</evidence>